<proteinExistence type="predicted"/>
<gene>
    <name evidence="1" type="ORF">THTE_1650</name>
</gene>
<dbReference type="KEGG" id="ttf:THTE_1650"/>
<reference evidence="1 2" key="1">
    <citation type="journal article" name="Front. Microbiol.">
        <title>Sugar Metabolism of the First Thermophilic Planctomycete Thermogutta terrifontis: Comparative Genomic and Transcriptomic Approaches.</title>
        <authorList>
            <person name="Elcheninov A.G."/>
            <person name="Menzel P."/>
            <person name="Gudbergsdottir S.R."/>
            <person name="Slesarev A.I."/>
            <person name="Kadnikov V.V."/>
            <person name="Krogh A."/>
            <person name="Bonch-Osmolovskaya E.A."/>
            <person name="Peng X."/>
            <person name="Kublanov I.V."/>
        </authorList>
    </citation>
    <scope>NUCLEOTIDE SEQUENCE [LARGE SCALE GENOMIC DNA]</scope>
    <source>
        <strain evidence="1 2">R1</strain>
    </source>
</reference>
<keyword evidence="2" id="KW-1185">Reference proteome</keyword>
<evidence type="ECO:0000313" key="1">
    <source>
        <dbReference type="EMBL" id="ASV74252.1"/>
    </source>
</evidence>
<organism evidence="1 2">
    <name type="scientific">Thermogutta terrifontis</name>
    <dbReference type="NCBI Taxonomy" id="1331910"/>
    <lineage>
        <taxon>Bacteria</taxon>
        <taxon>Pseudomonadati</taxon>
        <taxon>Planctomycetota</taxon>
        <taxon>Planctomycetia</taxon>
        <taxon>Pirellulales</taxon>
        <taxon>Thermoguttaceae</taxon>
        <taxon>Thermogutta</taxon>
    </lineage>
</organism>
<sequence>MNLSKYLSAWGLREKNSRFESWPLIFREKCPRGERESLAPAPAIKRTALYCVMSR</sequence>
<accession>A0A286RE77</accession>
<name>A0A286RE77_9BACT</name>
<evidence type="ECO:0000313" key="2">
    <source>
        <dbReference type="Proteomes" id="UP000215086"/>
    </source>
</evidence>
<dbReference type="Proteomes" id="UP000215086">
    <property type="component" value="Chromosome"/>
</dbReference>
<dbReference type="EMBL" id="CP018477">
    <property type="protein sequence ID" value="ASV74252.1"/>
    <property type="molecule type" value="Genomic_DNA"/>
</dbReference>
<protein>
    <submittedName>
        <fullName evidence="1">Uncharacterized protein</fullName>
    </submittedName>
</protein>
<dbReference type="AlphaFoldDB" id="A0A286RE77"/>